<evidence type="ECO:0000256" key="2">
    <source>
        <dbReference type="ARBA" id="ARBA00022603"/>
    </source>
</evidence>
<dbReference type="InterPro" id="IPR056743">
    <property type="entry name" value="TRM5-TYW2-like_MTfase"/>
</dbReference>
<evidence type="ECO:0000256" key="4">
    <source>
        <dbReference type="ARBA" id="ARBA00022691"/>
    </source>
</evidence>
<sequence>MMCAKIKRREFDKIKSKLNVDNNFSFIFDDEYILIPIMSADKSIEIVECNPSPKRKTPRLHDIIDNASSYYIIGDIALVNVKNQKIDFNQLLTAILSINKNVKSVFLRKKVKGELRINDIEFIGGEYKTKTIYKENGVKFVVDISKVYVNPSLANERLNIRKEVNDNEKILDAFAGYGAISLNLAKKDVYIIAGDLNIDGLLLLKESLQINKIYNIDIINYDARFLPFRDKVFNRVYGDNPTMIKDFIQELCRVTKEILEIYILSDENELARLNAFKWIKINDYSKNLFIFKGYIRCNNIN</sequence>
<dbReference type="Pfam" id="PF02475">
    <property type="entry name" value="TRM5-TYW2_MTfase"/>
    <property type="match status" value="1"/>
</dbReference>
<dbReference type="InterPro" id="IPR056744">
    <property type="entry name" value="TRM5/TYW2-like_N"/>
</dbReference>
<dbReference type="GO" id="GO:0008175">
    <property type="term" value="F:tRNA methyltransferase activity"/>
    <property type="evidence" value="ECO:0007669"/>
    <property type="project" value="TreeGrafter"/>
</dbReference>
<keyword evidence="8" id="KW-1185">Reference proteome</keyword>
<protein>
    <submittedName>
        <fullName evidence="7">Methyltransferase</fullName>
    </submittedName>
</protein>
<dbReference type="Gene3D" id="3.40.50.150">
    <property type="entry name" value="Vaccinia Virus protein VP39"/>
    <property type="match status" value="1"/>
</dbReference>
<dbReference type="Pfam" id="PF25133">
    <property type="entry name" value="TYW2_N_2"/>
    <property type="match status" value="1"/>
</dbReference>
<dbReference type="InterPro" id="IPR030382">
    <property type="entry name" value="MeTrfase_TRM5/TYW2"/>
</dbReference>
<reference evidence="7 8" key="1">
    <citation type="submission" date="2018-05" db="EMBL/GenBank/DDBJ databases">
        <title>Complete Genome Sequences of Extremely Thermoacidophilic, Metal-Mobilizing Type-Strain Members of the Archaeal Family Sulfolobaceae: Acidianus brierleyi DSM-1651T, Acidianus sulfidivorans DSM-18786T, Metallosphaera hakonensis DSM-7519T, and Metallosphaera prunae DSM-10039T.</title>
        <authorList>
            <person name="Counts J.A."/>
            <person name="Kelly R.M."/>
        </authorList>
    </citation>
    <scope>NUCLEOTIDE SEQUENCE [LARGE SCALE GENOMIC DNA]</scope>
    <source>
        <strain evidence="7 8">DSM 1651</strain>
    </source>
</reference>
<evidence type="ECO:0000259" key="6">
    <source>
        <dbReference type="PROSITE" id="PS51684"/>
    </source>
</evidence>
<dbReference type="CDD" id="cd02440">
    <property type="entry name" value="AdoMet_MTases"/>
    <property type="match status" value="1"/>
</dbReference>
<dbReference type="PANTHER" id="PTHR23245:SF36">
    <property type="entry name" value="TRNA (GUANINE(37)-N1)-METHYLTRANSFERASE"/>
    <property type="match status" value="1"/>
</dbReference>
<dbReference type="SUPFAM" id="SSF53335">
    <property type="entry name" value="S-adenosyl-L-methionine-dependent methyltransferases"/>
    <property type="match status" value="1"/>
</dbReference>
<evidence type="ECO:0000256" key="5">
    <source>
        <dbReference type="ARBA" id="ARBA00022694"/>
    </source>
</evidence>
<evidence type="ECO:0000256" key="3">
    <source>
        <dbReference type="ARBA" id="ARBA00022679"/>
    </source>
</evidence>
<keyword evidence="1" id="KW-0963">Cytoplasm</keyword>
<evidence type="ECO:0000256" key="1">
    <source>
        <dbReference type="ARBA" id="ARBA00022490"/>
    </source>
</evidence>
<dbReference type="KEGG" id="abri:DFR85_01395"/>
<accession>A0A2U9IBT5</accession>
<dbReference type="Proteomes" id="UP000248044">
    <property type="component" value="Chromosome"/>
</dbReference>
<name>A0A2U9IBT5_9CREN</name>
<feature type="domain" description="SAM-dependent methyltransferase TRM5/TYW2-type" evidence="6">
    <location>
        <begin position="70"/>
        <end position="301"/>
    </location>
</feature>
<dbReference type="GO" id="GO:0002939">
    <property type="term" value="P:tRNA N1-guanine methylation"/>
    <property type="evidence" value="ECO:0007669"/>
    <property type="project" value="TreeGrafter"/>
</dbReference>
<dbReference type="InterPro" id="IPR029063">
    <property type="entry name" value="SAM-dependent_MTases_sf"/>
</dbReference>
<gene>
    <name evidence="7" type="ORF">DFR85_01395</name>
</gene>
<organism evidence="7 8">
    <name type="scientific">Acidianus brierleyi</name>
    <dbReference type="NCBI Taxonomy" id="41673"/>
    <lineage>
        <taxon>Archaea</taxon>
        <taxon>Thermoproteota</taxon>
        <taxon>Thermoprotei</taxon>
        <taxon>Sulfolobales</taxon>
        <taxon>Sulfolobaceae</taxon>
        <taxon>Acidianus</taxon>
    </lineage>
</organism>
<dbReference type="Gene3D" id="3.30.300.110">
    <property type="entry name" value="Met-10+ protein-like domains"/>
    <property type="match status" value="1"/>
</dbReference>
<keyword evidence="5" id="KW-0819">tRNA processing</keyword>
<dbReference type="PANTHER" id="PTHR23245">
    <property type="entry name" value="TRNA METHYLTRANSFERASE"/>
    <property type="match status" value="1"/>
</dbReference>
<keyword evidence="4" id="KW-0949">S-adenosyl-L-methionine</keyword>
<dbReference type="OrthoDB" id="8079at2157"/>
<evidence type="ECO:0000313" key="7">
    <source>
        <dbReference type="EMBL" id="AWR93463.1"/>
    </source>
</evidence>
<evidence type="ECO:0000313" key="8">
    <source>
        <dbReference type="Proteomes" id="UP000248044"/>
    </source>
</evidence>
<dbReference type="PROSITE" id="PS51684">
    <property type="entry name" value="SAM_MT_TRM5_TYW2"/>
    <property type="match status" value="1"/>
</dbReference>
<dbReference type="AlphaFoldDB" id="A0A2U9IBT5"/>
<proteinExistence type="predicted"/>
<dbReference type="EMBL" id="CP029289">
    <property type="protein sequence ID" value="AWR93463.1"/>
    <property type="molecule type" value="Genomic_DNA"/>
</dbReference>
<keyword evidence="2 7" id="KW-0489">Methyltransferase</keyword>
<dbReference type="GO" id="GO:0005737">
    <property type="term" value="C:cytoplasm"/>
    <property type="evidence" value="ECO:0007669"/>
    <property type="project" value="TreeGrafter"/>
</dbReference>
<keyword evidence="3 7" id="KW-0808">Transferase</keyword>